<evidence type="ECO:0000313" key="11">
    <source>
        <dbReference type="Proteomes" id="UP001164745"/>
    </source>
</evidence>
<comment type="subcellular location">
    <subcellularLocation>
        <location evidence="6">Cytoplasm</location>
    </subcellularLocation>
</comment>
<dbReference type="Pfam" id="PF08459">
    <property type="entry name" value="UvrC_RNaseH_dom"/>
    <property type="match status" value="1"/>
</dbReference>
<evidence type="ECO:0000313" key="10">
    <source>
        <dbReference type="EMBL" id="WAM32030.1"/>
    </source>
</evidence>
<dbReference type="Pfam" id="PF02151">
    <property type="entry name" value="UVR"/>
    <property type="match status" value="1"/>
</dbReference>
<dbReference type="SUPFAM" id="SSF82771">
    <property type="entry name" value="GIY-YIG endonuclease"/>
    <property type="match status" value="1"/>
</dbReference>
<feature type="domain" description="GIY-YIG" evidence="8">
    <location>
        <begin position="13"/>
        <end position="91"/>
    </location>
</feature>
<dbReference type="Pfam" id="PF22920">
    <property type="entry name" value="UvrC_RNaseH"/>
    <property type="match status" value="1"/>
</dbReference>
<dbReference type="InterPro" id="IPR004791">
    <property type="entry name" value="UvrC"/>
</dbReference>
<evidence type="ECO:0000256" key="3">
    <source>
        <dbReference type="ARBA" id="ARBA00022769"/>
    </source>
</evidence>
<dbReference type="PROSITE" id="PS50165">
    <property type="entry name" value="UVRC"/>
    <property type="match status" value="1"/>
</dbReference>
<evidence type="ECO:0000259" key="7">
    <source>
        <dbReference type="PROSITE" id="PS50151"/>
    </source>
</evidence>
<dbReference type="InterPro" id="IPR001943">
    <property type="entry name" value="UVR_dom"/>
</dbReference>
<evidence type="ECO:0000259" key="8">
    <source>
        <dbReference type="PROSITE" id="PS50164"/>
    </source>
</evidence>
<dbReference type="SUPFAM" id="SSF46600">
    <property type="entry name" value="C-terminal UvrC-binding domain of UvrB"/>
    <property type="match status" value="1"/>
</dbReference>
<dbReference type="InterPro" id="IPR038476">
    <property type="entry name" value="UvrC_RNase_H_dom_sf"/>
</dbReference>
<dbReference type="InterPro" id="IPR010994">
    <property type="entry name" value="RuvA_2-like"/>
</dbReference>
<dbReference type="InterPro" id="IPR000305">
    <property type="entry name" value="GIY-YIG_endonuc"/>
</dbReference>
<dbReference type="Gene3D" id="3.40.1440.10">
    <property type="entry name" value="GIY-YIG endonuclease"/>
    <property type="match status" value="1"/>
</dbReference>
<accession>A0ABY7BHR4</accession>
<dbReference type="Gene3D" id="1.10.150.20">
    <property type="entry name" value="5' to 3' exonuclease, C-terminal subdomain"/>
    <property type="match status" value="1"/>
</dbReference>
<feature type="domain" description="UVR" evidence="7">
    <location>
        <begin position="202"/>
        <end position="237"/>
    </location>
</feature>
<keyword evidence="4 6" id="KW-0267">Excision nuclease</keyword>
<evidence type="ECO:0000256" key="6">
    <source>
        <dbReference type="HAMAP-Rule" id="MF_00203"/>
    </source>
</evidence>
<evidence type="ECO:0000259" key="9">
    <source>
        <dbReference type="PROSITE" id="PS50165"/>
    </source>
</evidence>
<feature type="domain" description="UvrC family homology region profile" evidence="9">
    <location>
        <begin position="253"/>
        <end position="471"/>
    </location>
</feature>
<gene>
    <name evidence="6 10" type="primary">uvrC</name>
    <name evidence="10" type="ORF">OTJ99_000525</name>
</gene>
<keyword evidence="11" id="KW-1185">Reference proteome</keyword>
<reference evidence="10" key="1">
    <citation type="submission" date="2022-12" db="EMBL/GenBank/DDBJ databases">
        <authorList>
            <person name="Bing R.G."/>
            <person name="Willard D.J."/>
            <person name="Manesh M.J.H."/>
            <person name="Laemthong T."/>
            <person name="Crosby J.R."/>
            <person name="Kelly R.M."/>
        </authorList>
    </citation>
    <scope>NUCLEOTIDE SEQUENCE</scope>
    <source>
        <strain evidence="10">DSM 8991</strain>
    </source>
</reference>
<evidence type="ECO:0000256" key="4">
    <source>
        <dbReference type="ARBA" id="ARBA00022881"/>
    </source>
</evidence>
<dbReference type="InterPro" id="IPR035901">
    <property type="entry name" value="GIY-YIG_endonuc_sf"/>
</dbReference>
<dbReference type="InterPro" id="IPR036876">
    <property type="entry name" value="UVR_dom_sf"/>
</dbReference>
<protein>
    <recommendedName>
        <fullName evidence="6">UvrABC system protein C</fullName>
        <shortName evidence="6">Protein UvrC</shortName>
    </recommendedName>
    <alternativeName>
        <fullName evidence="6">Excinuclease ABC subunit C</fullName>
    </alternativeName>
</protein>
<dbReference type="HAMAP" id="MF_00203">
    <property type="entry name" value="UvrC"/>
    <property type="match status" value="1"/>
</dbReference>
<dbReference type="PANTHER" id="PTHR30562">
    <property type="entry name" value="UVRC/OXIDOREDUCTASE"/>
    <property type="match status" value="1"/>
</dbReference>
<dbReference type="EMBL" id="CP113864">
    <property type="protein sequence ID" value="WAM32030.1"/>
    <property type="molecule type" value="Genomic_DNA"/>
</dbReference>
<comment type="function">
    <text evidence="6">The UvrABC repair system catalyzes the recognition and processing of DNA lesions. UvrC both incises the 5' and 3' sides of the lesion. The N-terminal half is responsible for the 3' incision and the C-terminal half is responsible for the 5' incision.</text>
</comment>
<dbReference type="Pfam" id="PF14520">
    <property type="entry name" value="HHH_5"/>
    <property type="match status" value="1"/>
</dbReference>
<evidence type="ECO:0000256" key="5">
    <source>
        <dbReference type="ARBA" id="ARBA00023204"/>
    </source>
</evidence>
<dbReference type="Pfam" id="PF01541">
    <property type="entry name" value="GIY-YIG"/>
    <property type="match status" value="1"/>
</dbReference>
<proteinExistence type="inferred from homology"/>
<dbReference type="RefSeq" id="WP_045165356.1">
    <property type="nucleotide sequence ID" value="NZ_CP113864.1"/>
</dbReference>
<dbReference type="PANTHER" id="PTHR30562:SF1">
    <property type="entry name" value="UVRABC SYSTEM PROTEIN C"/>
    <property type="match status" value="1"/>
</dbReference>
<comment type="similarity">
    <text evidence="6">Belongs to the UvrC family.</text>
</comment>
<organism evidence="10 11">
    <name type="scientific">Caldicellulosiruptor naganoensis</name>
    <dbReference type="NCBI Taxonomy" id="29324"/>
    <lineage>
        <taxon>Bacteria</taxon>
        <taxon>Bacillati</taxon>
        <taxon>Bacillota</taxon>
        <taxon>Bacillota incertae sedis</taxon>
        <taxon>Caldicellulosiruptorales</taxon>
        <taxon>Caldicellulosiruptoraceae</taxon>
        <taxon>Caldicellulosiruptor</taxon>
    </lineage>
</organism>
<dbReference type="InterPro" id="IPR047296">
    <property type="entry name" value="GIY-YIG_UvrC_Cho"/>
</dbReference>
<keyword evidence="6" id="KW-0742">SOS response</keyword>
<dbReference type="SUPFAM" id="SSF47781">
    <property type="entry name" value="RuvA domain 2-like"/>
    <property type="match status" value="1"/>
</dbReference>
<name>A0ABY7BHR4_9FIRM</name>
<dbReference type="PROSITE" id="PS50151">
    <property type="entry name" value="UVR"/>
    <property type="match status" value="1"/>
</dbReference>
<dbReference type="PROSITE" id="PS50164">
    <property type="entry name" value="GIY_YIG"/>
    <property type="match status" value="1"/>
</dbReference>
<dbReference type="InterPro" id="IPR050066">
    <property type="entry name" value="UvrABC_protein_C"/>
</dbReference>
<dbReference type="InterPro" id="IPR001162">
    <property type="entry name" value="UvrC_RNase_H_dom"/>
</dbReference>
<dbReference type="Gene3D" id="4.10.860.10">
    <property type="entry name" value="UVR domain"/>
    <property type="match status" value="1"/>
</dbReference>
<dbReference type="Gene3D" id="3.30.420.340">
    <property type="entry name" value="UvrC, RNAse H endonuclease domain"/>
    <property type="match status" value="1"/>
</dbReference>
<comment type="subunit">
    <text evidence="6">Interacts with UvrB in an incision complex.</text>
</comment>
<keyword evidence="3 6" id="KW-0228">DNA excision</keyword>
<keyword evidence="2 6" id="KW-0227">DNA damage</keyword>
<keyword evidence="5 6" id="KW-0234">DNA repair</keyword>
<keyword evidence="1 6" id="KW-0963">Cytoplasm</keyword>
<dbReference type="Proteomes" id="UP001164745">
    <property type="component" value="Chromosome"/>
</dbReference>
<dbReference type="SMART" id="SM00465">
    <property type="entry name" value="GIYc"/>
    <property type="match status" value="1"/>
</dbReference>
<evidence type="ECO:0000256" key="1">
    <source>
        <dbReference type="ARBA" id="ARBA00022490"/>
    </source>
</evidence>
<dbReference type="CDD" id="cd10434">
    <property type="entry name" value="GIY-YIG_UvrC_Cho"/>
    <property type="match status" value="1"/>
</dbReference>
<dbReference type="NCBIfam" id="TIGR00194">
    <property type="entry name" value="uvrC"/>
    <property type="match status" value="1"/>
</dbReference>
<dbReference type="NCBIfam" id="NF001824">
    <property type="entry name" value="PRK00558.1-5"/>
    <property type="match status" value="1"/>
</dbReference>
<sequence>MLTIQEKLANLPTAPGVYIMKDENGKVIYVGKAVNLRNRVRQYFQNSDLPPKTRLMVKKIKDFDYIVTDTEVEALILECNLIKEYRPKYNVLLRDDKNYQYIKITNEMFPRLVTTRKVEKDGAKYFGPYVKGYSVKQTIELLKSLFMLRTCKKKFPEQLGKGRPCLNFYIERCLGVCKGDVSEQEYQELVEKAIKVLNGKGDEIVEELKKKMFEYADNLMFEKAQEIKNKIASLEQIITKQKVIYADDRSEDVINYAEDSSNICIVVLIIRNGKLINKEEFVLKNDQEMFERFLEQYYSDVVSVPKEIVLPHEVGNGENIEKMIEKLYGFKAKIVVPKEGDKKQLLEMAKKNAEISLVNKQKIENYYSEALLRLKEILQLENDIEKIESYDISNLAGADNVGTLVVFEDGKFNKEYYRKFKIKSFEGQDDIRSVKEILTRRFTNLEKHGQLPDLILIDGGQNQVNAAIEVLKSLGLNIPVAGMVKDDRHRTRDLIYNGQELNIQRDSLVFKLISTIQEETHRFAVKYHRELRKKHLYESILDEIEGIGEKRKLKLFRVFGSIDNLRKASIEEIVKAADIPYEVALKIKEKIGI</sequence>
<evidence type="ECO:0000256" key="2">
    <source>
        <dbReference type="ARBA" id="ARBA00022763"/>
    </source>
</evidence>